<dbReference type="Gene3D" id="3.80.10.10">
    <property type="entry name" value="Ribonuclease Inhibitor"/>
    <property type="match status" value="1"/>
</dbReference>
<protein>
    <recommendedName>
        <fullName evidence="13">NTF2-like protein</fullName>
    </recommendedName>
</protein>
<dbReference type="GO" id="GO:0005634">
    <property type="term" value="C:nucleus"/>
    <property type="evidence" value="ECO:0007669"/>
    <property type="project" value="UniProtKB-SubCell"/>
</dbReference>
<dbReference type="FunFam" id="3.10.450.50:FF:000013">
    <property type="entry name" value="mRNA export factor mex67"/>
    <property type="match status" value="1"/>
</dbReference>
<accession>A0A9P4UIE1</accession>
<feature type="compositionally biased region" description="Low complexity" evidence="8">
    <location>
        <begin position="1"/>
        <end position="10"/>
    </location>
</feature>
<dbReference type="InterPro" id="IPR057125">
    <property type="entry name" value="NXF1/2/3/5-like_LRR"/>
</dbReference>
<dbReference type="SMART" id="SM00804">
    <property type="entry name" value="TAP_C"/>
    <property type="match status" value="1"/>
</dbReference>
<dbReference type="SUPFAM" id="SSF46934">
    <property type="entry name" value="UBA-like"/>
    <property type="match status" value="1"/>
</dbReference>
<keyword evidence="3" id="KW-0813">Transport</keyword>
<dbReference type="InterPro" id="IPR018222">
    <property type="entry name" value="Nuclear_transport_factor_2_euk"/>
</dbReference>
<dbReference type="AlphaFoldDB" id="A0A9P4UIE1"/>
<dbReference type="InterPro" id="IPR005637">
    <property type="entry name" value="TAP_C_dom"/>
</dbReference>
<dbReference type="Pfam" id="PF24048">
    <property type="entry name" value="LRR_NXF1-5"/>
    <property type="match status" value="1"/>
</dbReference>
<evidence type="ECO:0000259" key="9">
    <source>
        <dbReference type="PROSITE" id="PS50177"/>
    </source>
</evidence>
<evidence type="ECO:0000256" key="5">
    <source>
        <dbReference type="ARBA" id="ARBA00022737"/>
    </source>
</evidence>
<reference evidence="11" key="1">
    <citation type="journal article" date="2020" name="Stud. Mycol.">
        <title>101 Dothideomycetes genomes: a test case for predicting lifestyles and emergence of pathogens.</title>
        <authorList>
            <person name="Haridas S."/>
            <person name="Albert R."/>
            <person name="Binder M."/>
            <person name="Bloem J."/>
            <person name="Labutti K."/>
            <person name="Salamov A."/>
            <person name="Andreopoulos B."/>
            <person name="Baker S."/>
            <person name="Barry K."/>
            <person name="Bills G."/>
            <person name="Bluhm B."/>
            <person name="Cannon C."/>
            <person name="Castanera R."/>
            <person name="Culley D."/>
            <person name="Daum C."/>
            <person name="Ezra D."/>
            <person name="Gonzalez J."/>
            <person name="Henrissat B."/>
            <person name="Kuo A."/>
            <person name="Liang C."/>
            <person name="Lipzen A."/>
            <person name="Lutzoni F."/>
            <person name="Magnuson J."/>
            <person name="Mondo S."/>
            <person name="Nolan M."/>
            <person name="Ohm R."/>
            <person name="Pangilinan J."/>
            <person name="Park H.-J."/>
            <person name="Ramirez L."/>
            <person name="Alfaro M."/>
            <person name="Sun H."/>
            <person name="Tritt A."/>
            <person name="Yoshinaga Y."/>
            <person name="Zwiers L.-H."/>
            <person name="Turgeon B."/>
            <person name="Goodwin S."/>
            <person name="Spatafora J."/>
            <person name="Crous P."/>
            <person name="Grigoriev I."/>
        </authorList>
    </citation>
    <scope>NUCLEOTIDE SEQUENCE</scope>
    <source>
        <strain evidence="11">CBS 116435</strain>
    </source>
</reference>
<evidence type="ECO:0000256" key="4">
    <source>
        <dbReference type="ARBA" id="ARBA00022614"/>
    </source>
</evidence>
<dbReference type="PROSITE" id="PS50177">
    <property type="entry name" value="NTF2_DOMAIN"/>
    <property type="match status" value="1"/>
</dbReference>
<dbReference type="InterPro" id="IPR002075">
    <property type="entry name" value="NTF2_dom"/>
</dbReference>
<organism evidence="11 12">
    <name type="scientific">Polychaeton citri CBS 116435</name>
    <dbReference type="NCBI Taxonomy" id="1314669"/>
    <lineage>
        <taxon>Eukaryota</taxon>
        <taxon>Fungi</taxon>
        <taxon>Dikarya</taxon>
        <taxon>Ascomycota</taxon>
        <taxon>Pezizomycotina</taxon>
        <taxon>Dothideomycetes</taxon>
        <taxon>Dothideomycetidae</taxon>
        <taxon>Capnodiales</taxon>
        <taxon>Capnodiaceae</taxon>
        <taxon>Polychaeton</taxon>
    </lineage>
</organism>
<evidence type="ECO:0000256" key="6">
    <source>
        <dbReference type="ARBA" id="ARBA00022816"/>
    </source>
</evidence>
<dbReference type="GO" id="GO:0003723">
    <property type="term" value="F:RNA binding"/>
    <property type="evidence" value="ECO:0007669"/>
    <property type="project" value="TreeGrafter"/>
</dbReference>
<dbReference type="PROSITE" id="PS51450">
    <property type="entry name" value="LRR"/>
    <property type="match status" value="1"/>
</dbReference>
<evidence type="ECO:0000313" key="12">
    <source>
        <dbReference type="Proteomes" id="UP000799441"/>
    </source>
</evidence>
<dbReference type="PANTHER" id="PTHR10662:SF22">
    <property type="entry name" value="NUCLEAR RNA EXPORT FACTOR 1"/>
    <property type="match status" value="1"/>
</dbReference>
<comment type="subcellular location">
    <subcellularLocation>
        <location evidence="1">Nucleus</location>
    </subcellularLocation>
</comment>
<dbReference type="Gene3D" id="1.10.8.10">
    <property type="entry name" value="DNA helicase RuvA subunit, C-terminal domain"/>
    <property type="match status" value="1"/>
</dbReference>
<evidence type="ECO:0000256" key="3">
    <source>
        <dbReference type="ARBA" id="ARBA00022448"/>
    </source>
</evidence>
<name>A0A9P4UIE1_9PEZI</name>
<feature type="region of interest" description="Disordered" evidence="8">
    <location>
        <begin position="1"/>
        <end position="60"/>
    </location>
</feature>
<evidence type="ECO:0000259" key="10">
    <source>
        <dbReference type="PROSITE" id="PS51281"/>
    </source>
</evidence>
<dbReference type="SUPFAM" id="SSF54427">
    <property type="entry name" value="NTF2-like"/>
    <property type="match status" value="1"/>
</dbReference>
<evidence type="ECO:0000256" key="1">
    <source>
        <dbReference type="ARBA" id="ARBA00004123"/>
    </source>
</evidence>
<keyword evidence="5" id="KW-0677">Repeat</keyword>
<dbReference type="EMBL" id="MU003863">
    <property type="protein sequence ID" value="KAF2716757.1"/>
    <property type="molecule type" value="Genomic_DNA"/>
</dbReference>
<keyword evidence="12" id="KW-1185">Reference proteome</keyword>
<dbReference type="Pfam" id="PF03943">
    <property type="entry name" value="TAP_C"/>
    <property type="match status" value="1"/>
</dbReference>
<dbReference type="PANTHER" id="PTHR10662">
    <property type="entry name" value="NUCLEAR RNA EXPORT FACTOR"/>
    <property type="match status" value="1"/>
</dbReference>
<comment type="caution">
    <text evidence="11">The sequence shown here is derived from an EMBL/GenBank/DDBJ whole genome shotgun (WGS) entry which is preliminary data.</text>
</comment>
<evidence type="ECO:0000256" key="7">
    <source>
        <dbReference type="ARBA" id="ARBA00023242"/>
    </source>
</evidence>
<dbReference type="InterPro" id="IPR032710">
    <property type="entry name" value="NTF2-like_dom_sf"/>
</dbReference>
<evidence type="ECO:0000256" key="8">
    <source>
        <dbReference type="SAM" id="MobiDB-lite"/>
    </source>
</evidence>
<dbReference type="PROSITE" id="PS51281">
    <property type="entry name" value="TAP_C"/>
    <property type="match status" value="1"/>
</dbReference>
<evidence type="ECO:0000256" key="2">
    <source>
        <dbReference type="ARBA" id="ARBA00009285"/>
    </source>
</evidence>
<dbReference type="Pfam" id="PF22602">
    <property type="entry name" value="NXF_NTF2"/>
    <property type="match status" value="1"/>
</dbReference>
<comment type="similarity">
    <text evidence="2">Belongs to the NXF family.</text>
</comment>
<dbReference type="Gene3D" id="3.10.450.50">
    <property type="match status" value="1"/>
</dbReference>
<dbReference type="CDD" id="cd14342">
    <property type="entry name" value="UBA_TAP-C"/>
    <property type="match status" value="1"/>
</dbReference>
<dbReference type="InterPro" id="IPR009060">
    <property type="entry name" value="UBA-like_sf"/>
</dbReference>
<gene>
    <name evidence="11" type="ORF">K431DRAFT_289153</name>
</gene>
<keyword evidence="6" id="KW-0509">mRNA transport</keyword>
<dbReference type="InterPro" id="IPR032675">
    <property type="entry name" value="LRR_dom_sf"/>
</dbReference>
<evidence type="ECO:0000313" key="11">
    <source>
        <dbReference type="EMBL" id="KAF2716757.1"/>
    </source>
</evidence>
<keyword evidence="4" id="KW-0433">Leucine-rich repeat</keyword>
<dbReference type="Proteomes" id="UP000799441">
    <property type="component" value="Unassembled WGS sequence"/>
</dbReference>
<dbReference type="SUPFAM" id="SSF52058">
    <property type="entry name" value="L domain-like"/>
    <property type="match status" value="1"/>
</dbReference>
<evidence type="ECO:0008006" key="13">
    <source>
        <dbReference type="Google" id="ProtNLM"/>
    </source>
</evidence>
<feature type="domain" description="TAP-C" evidence="10">
    <location>
        <begin position="591"/>
        <end position="644"/>
    </location>
</feature>
<proteinExistence type="inferred from homology"/>
<dbReference type="InterPro" id="IPR030217">
    <property type="entry name" value="NXF_fam"/>
</dbReference>
<feature type="domain" description="NTF2" evidence="9">
    <location>
        <begin position="371"/>
        <end position="546"/>
    </location>
</feature>
<sequence length="646" mass="70836">MAGKIANRAPASRRRARNDRDGDVTMGGSVKGAAGIKKKTPTATRADGKPRRGGNILSSTAQREILRKAGAGDKPMRDQTAAPRGKGLVELRISNWQKSKAADNKDGGVSSLVAWIQDKASRKLGSQRRTVKVKKSWVEGDEVVINVLPEDVPVITRMNGFDWAGAKITIKSAGAADGHAQSDTEKVKAMLRGVLERRYDQETKLLDLSALGHDEELKSQQIFNAKSTASKFFPALMRVLESAFDAKKERDEAVISVSLANNELTDLSSVSTLTVTLPKLQNLDLSQNSFAKLSDLDTFRRRLPDLHQLILTGNPLESEPGFPQNAINAFKKLQLLNGIQVRTEEEIAKQTSETTLPFPIRSAHFRDEGGIAENFVRTFYAGFDGDRAGLSQHYYDDQSQFSLALNTHAPPDAVGSEKHARHEWESYIGKSRNFKRIQHLPARQSRLYTGAKQVAEVFAALPASRHPNLETEARKWMIETHIQPGVPDLANTPGGVDGFEIVIHGEFEEVDVSTSQAGKKRSFDRTFIIGPGGASGVRVVSDMLTVRSYGGSKAFEPDTFETWPKLQGQAAPVNKSPTPTSLGLPPGLTVEMAEQMVLELQKHTGMQLNFSKECIEQSGWNIQVALANFANVKAQLPPDAFVQQIQ</sequence>
<dbReference type="GO" id="GO:0016973">
    <property type="term" value="P:poly(A)+ mRNA export from nucleus"/>
    <property type="evidence" value="ECO:0007669"/>
    <property type="project" value="TreeGrafter"/>
</dbReference>
<keyword evidence="7" id="KW-0539">Nucleus</keyword>
<dbReference type="InterPro" id="IPR001611">
    <property type="entry name" value="Leu-rich_rpt"/>
</dbReference>
<dbReference type="OrthoDB" id="25872at2759"/>